<dbReference type="EMBL" id="CP051461">
    <property type="protein sequence ID" value="QJC54961.1"/>
    <property type="molecule type" value="Genomic_DNA"/>
</dbReference>
<dbReference type="GO" id="GO:0003700">
    <property type="term" value="F:DNA-binding transcription factor activity"/>
    <property type="evidence" value="ECO:0007669"/>
    <property type="project" value="InterPro"/>
</dbReference>
<evidence type="ECO:0000259" key="5">
    <source>
        <dbReference type="PROSITE" id="PS50931"/>
    </source>
</evidence>
<evidence type="ECO:0000256" key="1">
    <source>
        <dbReference type="ARBA" id="ARBA00009437"/>
    </source>
</evidence>
<keyword evidence="3" id="KW-0238">DNA-binding</keyword>
<protein>
    <submittedName>
        <fullName evidence="6">HTH-type transcriptional regulator DmlR</fullName>
    </submittedName>
</protein>
<evidence type="ECO:0000256" key="2">
    <source>
        <dbReference type="ARBA" id="ARBA00023015"/>
    </source>
</evidence>
<keyword evidence="4" id="KW-0804">Transcription</keyword>
<evidence type="ECO:0000313" key="7">
    <source>
        <dbReference type="Proteomes" id="UP000502041"/>
    </source>
</evidence>
<reference evidence="6 7" key="1">
    <citation type="submission" date="2020-04" db="EMBL/GenBank/DDBJ databases">
        <title>Complete genome of a Psychrophilic, Marine, Gas Vacuolate Bacterium Polaromonas vacuolata KCTC 22033T.</title>
        <authorList>
            <person name="Hwang K."/>
            <person name="Kim K.M."/>
        </authorList>
    </citation>
    <scope>NUCLEOTIDE SEQUENCE [LARGE SCALE GENOMIC DNA]</scope>
    <source>
        <strain evidence="6 7">KCTC 22033</strain>
    </source>
</reference>
<dbReference type="GO" id="GO:0043565">
    <property type="term" value="F:sequence-specific DNA binding"/>
    <property type="evidence" value="ECO:0007669"/>
    <property type="project" value="TreeGrafter"/>
</dbReference>
<dbReference type="RefSeq" id="WP_168920887.1">
    <property type="nucleotide sequence ID" value="NZ_CP051461.1"/>
</dbReference>
<dbReference type="CDD" id="cd08422">
    <property type="entry name" value="PBP2_CrgA_like"/>
    <property type="match status" value="1"/>
</dbReference>
<comment type="similarity">
    <text evidence="1">Belongs to the LysR transcriptional regulatory family.</text>
</comment>
<accession>A0A6H2H512</accession>
<dbReference type="PROSITE" id="PS50931">
    <property type="entry name" value="HTH_LYSR"/>
    <property type="match status" value="1"/>
</dbReference>
<dbReference type="SUPFAM" id="SSF46785">
    <property type="entry name" value="Winged helix' DNA-binding domain"/>
    <property type="match status" value="1"/>
</dbReference>
<gene>
    <name evidence="6" type="primary">dmlR_1</name>
    <name evidence="6" type="ORF">HC248_00224</name>
</gene>
<feature type="domain" description="HTH lysR-type" evidence="5">
    <location>
        <begin position="8"/>
        <end position="65"/>
    </location>
</feature>
<keyword evidence="2" id="KW-0805">Transcription regulation</keyword>
<dbReference type="Gene3D" id="1.10.10.10">
    <property type="entry name" value="Winged helix-like DNA-binding domain superfamily/Winged helix DNA-binding domain"/>
    <property type="match status" value="1"/>
</dbReference>
<dbReference type="InterPro" id="IPR005119">
    <property type="entry name" value="LysR_subst-bd"/>
</dbReference>
<dbReference type="InterPro" id="IPR036390">
    <property type="entry name" value="WH_DNA-bd_sf"/>
</dbReference>
<dbReference type="InterPro" id="IPR000847">
    <property type="entry name" value="LysR_HTH_N"/>
</dbReference>
<dbReference type="InterPro" id="IPR058163">
    <property type="entry name" value="LysR-type_TF_proteobact-type"/>
</dbReference>
<name>A0A6H2H512_9BURK</name>
<sequence length="317" mass="35137">MSTDHISPLLSDLHLLTVLASTRSFTQAALRLGVSKASASMRISELERSAGVMLVRRTTRSVGLTEAGQQMVNDMQPAFDRIQQSYTAARDLVGTPRGLIRVTAPVALGRQHLARIIANFLRQFPEIQIELELTDRFVNLAKEGFDLAIRHTNTPPETHVAWELCQTRSILLASADYLLRRGTPSHPSELSNHDCLLYLGSHAGNWTFIHKGKRKTPERIGVNIKGMLKANNSEVLRDAMLAGLGIGLLPDFSLPLTGTESSPALIQVLPDWQVQGFFGERIYALRPWSPQVPKSVEVFVTHLRQSFAQDFANADAR</sequence>
<dbReference type="GO" id="GO:0006351">
    <property type="term" value="P:DNA-templated transcription"/>
    <property type="evidence" value="ECO:0007669"/>
    <property type="project" value="TreeGrafter"/>
</dbReference>
<dbReference type="Pfam" id="PF00126">
    <property type="entry name" value="HTH_1"/>
    <property type="match status" value="1"/>
</dbReference>
<evidence type="ECO:0000256" key="3">
    <source>
        <dbReference type="ARBA" id="ARBA00023125"/>
    </source>
</evidence>
<dbReference type="AlphaFoldDB" id="A0A6H2H512"/>
<keyword evidence="7" id="KW-1185">Reference proteome</keyword>
<dbReference type="PANTHER" id="PTHR30537">
    <property type="entry name" value="HTH-TYPE TRANSCRIPTIONAL REGULATOR"/>
    <property type="match status" value="1"/>
</dbReference>
<dbReference type="Proteomes" id="UP000502041">
    <property type="component" value="Chromosome"/>
</dbReference>
<evidence type="ECO:0000313" key="6">
    <source>
        <dbReference type="EMBL" id="QJC54961.1"/>
    </source>
</evidence>
<dbReference type="KEGG" id="pvac:HC248_00224"/>
<evidence type="ECO:0000256" key="4">
    <source>
        <dbReference type="ARBA" id="ARBA00023163"/>
    </source>
</evidence>
<proteinExistence type="inferred from homology"/>
<organism evidence="6 7">
    <name type="scientific">Polaromonas vacuolata</name>
    <dbReference type="NCBI Taxonomy" id="37448"/>
    <lineage>
        <taxon>Bacteria</taxon>
        <taxon>Pseudomonadati</taxon>
        <taxon>Pseudomonadota</taxon>
        <taxon>Betaproteobacteria</taxon>
        <taxon>Burkholderiales</taxon>
        <taxon>Comamonadaceae</taxon>
        <taxon>Polaromonas</taxon>
    </lineage>
</organism>
<dbReference type="Pfam" id="PF03466">
    <property type="entry name" value="LysR_substrate"/>
    <property type="match status" value="1"/>
</dbReference>
<dbReference type="InterPro" id="IPR036388">
    <property type="entry name" value="WH-like_DNA-bd_sf"/>
</dbReference>
<dbReference type="Gene3D" id="3.40.190.290">
    <property type="match status" value="1"/>
</dbReference>
<dbReference type="SUPFAM" id="SSF53850">
    <property type="entry name" value="Periplasmic binding protein-like II"/>
    <property type="match status" value="1"/>
</dbReference>
<dbReference type="PANTHER" id="PTHR30537:SF5">
    <property type="entry name" value="HTH-TYPE TRANSCRIPTIONAL ACTIVATOR TTDR-RELATED"/>
    <property type="match status" value="1"/>
</dbReference>